<dbReference type="RefSeq" id="WP_090712587.1">
    <property type="nucleotide sequence ID" value="NZ_FOVM01000009.1"/>
</dbReference>
<dbReference type="STRING" id="995034.SAMN05216219_2838"/>
<proteinExistence type="predicted"/>
<keyword evidence="1" id="KW-1133">Transmembrane helix</keyword>
<feature type="transmembrane region" description="Helical" evidence="1">
    <location>
        <begin position="50"/>
        <end position="71"/>
    </location>
</feature>
<keyword evidence="1" id="KW-0812">Transmembrane</keyword>
<reference evidence="3" key="1">
    <citation type="submission" date="2016-10" db="EMBL/GenBank/DDBJ databases">
        <authorList>
            <person name="Varghese N."/>
            <person name="Submissions S."/>
        </authorList>
    </citation>
    <scope>NUCLEOTIDE SEQUENCE [LARGE SCALE GENOMIC DNA]</scope>
    <source>
        <strain evidence="3">CGMCC 1.11101</strain>
    </source>
</reference>
<dbReference type="EMBL" id="FOVM01000009">
    <property type="protein sequence ID" value="SFN97263.1"/>
    <property type="molecule type" value="Genomic_DNA"/>
</dbReference>
<dbReference type="Proteomes" id="UP000198867">
    <property type="component" value="Unassembled WGS sequence"/>
</dbReference>
<organism evidence="2 3">
    <name type="scientific">Mycetocola miduiensis</name>
    <dbReference type="NCBI Taxonomy" id="995034"/>
    <lineage>
        <taxon>Bacteria</taxon>
        <taxon>Bacillati</taxon>
        <taxon>Actinomycetota</taxon>
        <taxon>Actinomycetes</taxon>
        <taxon>Micrococcales</taxon>
        <taxon>Microbacteriaceae</taxon>
        <taxon>Mycetocola</taxon>
    </lineage>
</organism>
<evidence type="ECO:0000256" key="1">
    <source>
        <dbReference type="SAM" id="Phobius"/>
    </source>
</evidence>
<sequence length="173" mass="18438">MNDTTQRNSGQVEATPKVEFITEESVYGTVLVCGMIVVSRGYGATSWETLQLVLGTVVVFWIAHLYAGTVADYHAVEGDEMSLRAAFRRALRRSVGFLTAAIAPSIALLLGALEAIPDDVAVWVALWLGVAILAGIGYHVAAAHGNSWPVRILSSLATAAMGVAMILLKVFIH</sequence>
<protein>
    <submittedName>
        <fullName evidence="2">Uncharacterized protein</fullName>
    </submittedName>
</protein>
<keyword evidence="1" id="KW-0472">Membrane</keyword>
<gene>
    <name evidence="2" type="ORF">SAMN05216219_2838</name>
</gene>
<evidence type="ECO:0000313" key="3">
    <source>
        <dbReference type="Proteomes" id="UP000198867"/>
    </source>
</evidence>
<dbReference type="AlphaFoldDB" id="A0A1I5DDI3"/>
<dbReference type="OrthoDB" id="4827793at2"/>
<keyword evidence="3" id="KW-1185">Reference proteome</keyword>
<evidence type="ECO:0000313" key="2">
    <source>
        <dbReference type="EMBL" id="SFN97263.1"/>
    </source>
</evidence>
<name>A0A1I5DDI3_9MICO</name>
<feature type="transmembrane region" description="Helical" evidence="1">
    <location>
        <begin position="25"/>
        <end position="43"/>
    </location>
</feature>
<feature type="transmembrane region" description="Helical" evidence="1">
    <location>
        <begin position="152"/>
        <end position="172"/>
    </location>
</feature>
<accession>A0A1I5DDI3</accession>
<feature type="transmembrane region" description="Helical" evidence="1">
    <location>
        <begin position="91"/>
        <end position="113"/>
    </location>
</feature>
<feature type="transmembrane region" description="Helical" evidence="1">
    <location>
        <begin position="120"/>
        <end position="140"/>
    </location>
</feature>